<dbReference type="AlphaFoldDB" id="A0AAD6SV01"/>
<gene>
    <name evidence="5" type="ORF">C8F04DRAFT_1104378</name>
</gene>
<dbReference type="EMBL" id="JARJCM010000064">
    <property type="protein sequence ID" value="KAJ7033581.1"/>
    <property type="molecule type" value="Genomic_DNA"/>
</dbReference>
<name>A0AAD6SV01_9AGAR</name>
<evidence type="ECO:0000313" key="5">
    <source>
        <dbReference type="EMBL" id="KAJ7033581.1"/>
    </source>
</evidence>
<keyword evidence="6" id="KW-1185">Reference proteome</keyword>
<feature type="domain" description="Glycosyl transferase CAP10" evidence="4">
    <location>
        <begin position="253"/>
        <end position="529"/>
    </location>
</feature>
<dbReference type="GO" id="GO:0016740">
    <property type="term" value="F:transferase activity"/>
    <property type="evidence" value="ECO:0007669"/>
    <property type="project" value="UniProtKB-KW"/>
</dbReference>
<dbReference type="InterPro" id="IPR006598">
    <property type="entry name" value="CAP10"/>
</dbReference>
<comment type="caution">
    <text evidence="5">The sequence shown here is derived from an EMBL/GenBank/DDBJ whole genome shotgun (WGS) entry which is preliminary data.</text>
</comment>
<keyword evidence="3" id="KW-0812">Transmembrane</keyword>
<dbReference type="PANTHER" id="PTHR12203">
    <property type="entry name" value="KDEL LYS-ASP-GLU-LEU CONTAINING - RELATED"/>
    <property type="match status" value="1"/>
</dbReference>
<sequence>MNYLNVFRGTAKPPRSLAYRSEDSTHPLLPLQIGEEDPKAQFWAQRRPSRGARIWWRRAAAAAGVLGVIGCTLVFAPLLRTVSPDSTIAQEAVDALYARQSTSLEQASARYTLRTGRSPPKYYEEWFHFAQEKRCLIDEYDRVHRDFEPFYQLAIDNPTLFAARVAHARNRLEGDNAEIARLEIRDGKVSIAGETAYGAYWPDTVGHLSEHLPNMTFFMNGRDEPRVAFNYRAPGARTHALSINDSTPFLIQPHPTSEFFAQQSGCRNIPLEGTGFMSSANNASSFLISSAKPGFTTDLYPMLSMTKMSPCFADIVFPGEYHYGRSWWYGHYRFEDNVPWDRKEDKVYWRGMSNGGMILGDNYHDFARFRAVDLARAHPELMDVAITTFAETLCEEDCDRDAVIAEYNITGVGEPREDVYGYKYVLDLDGTTFSGRFLGLLKSGSLVFKSTLFEEYFSDWLKPFEHYVPVLPDLSDLVQKSEWANKHPQEARMIQQKGLEFTRRVITDEQNDCYLFAVLIEWAQLQGVDSS</sequence>
<organism evidence="5 6">
    <name type="scientific">Mycena alexandri</name>
    <dbReference type="NCBI Taxonomy" id="1745969"/>
    <lineage>
        <taxon>Eukaryota</taxon>
        <taxon>Fungi</taxon>
        <taxon>Dikarya</taxon>
        <taxon>Basidiomycota</taxon>
        <taxon>Agaricomycotina</taxon>
        <taxon>Agaricomycetes</taxon>
        <taxon>Agaricomycetidae</taxon>
        <taxon>Agaricales</taxon>
        <taxon>Marasmiineae</taxon>
        <taxon>Mycenaceae</taxon>
        <taxon>Mycena</taxon>
    </lineage>
</organism>
<reference evidence="5" key="1">
    <citation type="submission" date="2023-03" db="EMBL/GenBank/DDBJ databases">
        <title>Massive genome expansion in bonnet fungi (Mycena s.s.) driven by repeated elements and novel gene families across ecological guilds.</title>
        <authorList>
            <consortium name="Lawrence Berkeley National Laboratory"/>
            <person name="Harder C.B."/>
            <person name="Miyauchi S."/>
            <person name="Viragh M."/>
            <person name="Kuo A."/>
            <person name="Thoen E."/>
            <person name="Andreopoulos B."/>
            <person name="Lu D."/>
            <person name="Skrede I."/>
            <person name="Drula E."/>
            <person name="Henrissat B."/>
            <person name="Morin E."/>
            <person name="Kohler A."/>
            <person name="Barry K."/>
            <person name="LaButti K."/>
            <person name="Morin E."/>
            <person name="Salamov A."/>
            <person name="Lipzen A."/>
            <person name="Mereny Z."/>
            <person name="Hegedus B."/>
            <person name="Baldrian P."/>
            <person name="Stursova M."/>
            <person name="Weitz H."/>
            <person name="Taylor A."/>
            <person name="Grigoriev I.V."/>
            <person name="Nagy L.G."/>
            <person name="Martin F."/>
            <person name="Kauserud H."/>
        </authorList>
    </citation>
    <scope>NUCLEOTIDE SEQUENCE</scope>
    <source>
        <strain evidence="5">CBHHK200</strain>
    </source>
</reference>
<comment type="similarity">
    <text evidence="1">Belongs to the glycosyltransferase 90 family.</text>
</comment>
<accession>A0AAD6SV01</accession>
<proteinExistence type="inferred from homology"/>
<evidence type="ECO:0000313" key="6">
    <source>
        <dbReference type="Proteomes" id="UP001218188"/>
    </source>
</evidence>
<evidence type="ECO:0000256" key="2">
    <source>
        <dbReference type="ARBA" id="ARBA00022679"/>
    </source>
</evidence>
<dbReference type="Proteomes" id="UP001218188">
    <property type="component" value="Unassembled WGS sequence"/>
</dbReference>
<evidence type="ECO:0000259" key="4">
    <source>
        <dbReference type="SMART" id="SM00672"/>
    </source>
</evidence>
<keyword evidence="3" id="KW-1133">Transmembrane helix</keyword>
<keyword evidence="3" id="KW-0472">Membrane</keyword>
<feature type="transmembrane region" description="Helical" evidence="3">
    <location>
        <begin position="55"/>
        <end position="79"/>
    </location>
</feature>
<keyword evidence="2 5" id="KW-0808">Transferase</keyword>
<dbReference type="InterPro" id="IPR051091">
    <property type="entry name" value="O-Glucosyltr/Glycosyltrsf_90"/>
</dbReference>
<evidence type="ECO:0000256" key="1">
    <source>
        <dbReference type="ARBA" id="ARBA00010118"/>
    </source>
</evidence>
<dbReference type="PANTHER" id="PTHR12203:SF35">
    <property type="entry name" value="PROTEIN O-GLUCOSYLTRANSFERASE 1"/>
    <property type="match status" value="1"/>
</dbReference>
<protein>
    <submittedName>
        <fullName evidence="5">Glycosyl transferase family 90-domain-containing protein</fullName>
    </submittedName>
</protein>
<dbReference type="SMART" id="SM00672">
    <property type="entry name" value="CAP10"/>
    <property type="match status" value="1"/>
</dbReference>
<evidence type="ECO:0000256" key="3">
    <source>
        <dbReference type="SAM" id="Phobius"/>
    </source>
</evidence>
<dbReference type="Pfam" id="PF05686">
    <property type="entry name" value="Glyco_transf_90"/>
    <property type="match status" value="1"/>
</dbReference>